<evidence type="ECO:0000313" key="2">
    <source>
        <dbReference type="EMBL" id="CAA9305030.1"/>
    </source>
</evidence>
<evidence type="ECO:0000259" key="1">
    <source>
        <dbReference type="Pfam" id="PF01850"/>
    </source>
</evidence>
<dbReference type="InterPro" id="IPR002716">
    <property type="entry name" value="PIN_dom"/>
</dbReference>
<dbReference type="EMBL" id="CADCTZ010000053">
    <property type="protein sequence ID" value="CAA9305030.1"/>
    <property type="molecule type" value="Genomic_DNA"/>
</dbReference>
<dbReference type="Gene3D" id="3.40.50.1010">
    <property type="entry name" value="5'-nuclease"/>
    <property type="match status" value="1"/>
</dbReference>
<reference evidence="2" key="1">
    <citation type="submission" date="2020-02" db="EMBL/GenBank/DDBJ databases">
        <authorList>
            <person name="Meier V. D."/>
        </authorList>
    </citation>
    <scope>NUCLEOTIDE SEQUENCE</scope>
    <source>
        <strain evidence="2">AVDCRST_MAG84</strain>
    </source>
</reference>
<sequence>MSRYILDTDCFSLWQQNHPMMVQQVEVNAENLAVTIVTVEEVIRGRFNVIRQASEPSQADKLVLAYTKLWDTLDDFKNLNILKFDQNAFTIYTEFRRQKIRISTQDLRIAAIVLANNAILVTRNNRDFSQVPNLVQEDWTIQP</sequence>
<accession>A0A6J4KJA2</accession>
<protein>
    <recommendedName>
        <fullName evidence="1">PIN domain-containing protein</fullName>
    </recommendedName>
</protein>
<dbReference type="Pfam" id="PF01850">
    <property type="entry name" value="PIN"/>
    <property type="match status" value="1"/>
</dbReference>
<dbReference type="AlphaFoldDB" id="A0A6J4KJA2"/>
<name>A0A6J4KJA2_9CYAN</name>
<organism evidence="2">
    <name type="scientific">uncultured Microcoleus sp</name>
    <dbReference type="NCBI Taxonomy" id="259945"/>
    <lineage>
        <taxon>Bacteria</taxon>
        <taxon>Bacillati</taxon>
        <taxon>Cyanobacteriota</taxon>
        <taxon>Cyanophyceae</taxon>
        <taxon>Oscillatoriophycideae</taxon>
        <taxon>Oscillatoriales</taxon>
        <taxon>Microcoleaceae</taxon>
        <taxon>Microcoleus</taxon>
        <taxon>environmental samples</taxon>
    </lineage>
</organism>
<dbReference type="CDD" id="cd09881">
    <property type="entry name" value="PIN_VapC4-5_FitB-like"/>
    <property type="match status" value="1"/>
</dbReference>
<gene>
    <name evidence="2" type="ORF">AVDCRST_MAG84-373</name>
</gene>
<proteinExistence type="predicted"/>
<dbReference type="SUPFAM" id="SSF88723">
    <property type="entry name" value="PIN domain-like"/>
    <property type="match status" value="1"/>
</dbReference>
<dbReference type="InterPro" id="IPR029060">
    <property type="entry name" value="PIN-like_dom_sf"/>
</dbReference>
<feature type="domain" description="PIN" evidence="1">
    <location>
        <begin position="4"/>
        <end position="132"/>
    </location>
</feature>